<gene>
    <name evidence="2" type="ORF">PRZ03_21005</name>
</gene>
<proteinExistence type="predicted"/>
<dbReference type="InterPro" id="IPR013762">
    <property type="entry name" value="Integrase-like_cat_sf"/>
</dbReference>
<comment type="caution">
    <text evidence="2">The sequence shown here is derived from an EMBL/GenBank/DDBJ whole genome shotgun (WGS) entry which is preliminary data.</text>
</comment>
<sequence>MLDVHLPDLSFPGVEFGPLETPWDLRPWLYKGGAHAPVREVASLIEVGKLGRPMVERIELVRLIRESLLNYLEGGGQRATIQGHLDALKPFFNWADKTIGQALSLANVEQNYRHWCDTLLHRVRVGRDIKEKTIHGYGSKVGWVLDKVLERGSPLIKTTRLKAPKNSSRALSPNADKQNLEETFAFGHVLLDLADGLSVDAIWAPLPLKIPLRNGKSLELWSGLKRPEKLKPPNPRNPAQARYSAKLAVQNRAAWEAEKSYRTRYPLINLRIMAEMFILMGQPSLNLAQTHQLRMDQWRFKPSSQGYEIRTYKHRRWGPVVFEIYSEYRAVFDRYLQWRKAIFPDDPDGLLFPLLGRGKSSVQRRLDAPPDFSTLRKACKRAGIAFVGPQALRSTNVNWMLRRTADPDLTADEKQHAKQTLIGVYEKPSLQRAMVQILVFWAKHDPALQAPGPGSCAGSSPEPVANIPPLATQPDCTTPTGCLFCAHQRDIDSLDHVWSLASFRLLKSFELRAQSKAEHPSELAIERITAKLNFIQAISPDRAEWVTEALLRLEEGRYHPAWSGLIESL</sequence>
<dbReference type="SUPFAM" id="SSF56349">
    <property type="entry name" value="DNA breaking-rejoining enzymes"/>
    <property type="match status" value="1"/>
</dbReference>
<evidence type="ECO:0000313" key="3">
    <source>
        <dbReference type="Proteomes" id="UP001221189"/>
    </source>
</evidence>
<dbReference type="Gene3D" id="1.10.443.10">
    <property type="entry name" value="Intergrase catalytic core"/>
    <property type="match status" value="1"/>
</dbReference>
<keyword evidence="3" id="KW-1185">Reference proteome</keyword>
<dbReference type="Proteomes" id="UP001221189">
    <property type="component" value="Unassembled WGS sequence"/>
</dbReference>
<dbReference type="InterPro" id="IPR011010">
    <property type="entry name" value="DNA_brk_join_enz"/>
</dbReference>
<accession>A0ABT5KKX8</accession>
<dbReference type="EMBL" id="JAQQXT010000016">
    <property type="protein sequence ID" value="MDC8774047.1"/>
    <property type="molecule type" value="Genomic_DNA"/>
</dbReference>
<name>A0ABT5KKX8_9BURK</name>
<evidence type="ECO:0000256" key="1">
    <source>
        <dbReference type="ARBA" id="ARBA00023172"/>
    </source>
</evidence>
<organism evidence="2 3">
    <name type="scientific">Roseateles albus</name>
    <dbReference type="NCBI Taxonomy" id="2987525"/>
    <lineage>
        <taxon>Bacteria</taxon>
        <taxon>Pseudomonadati</taxon>
        <taxon>Pseudomonadota</taxon>
        <taxon>Betaproteobacteria</taxon>
        <taxon>Burkholderiales</taxon>
        <taxon>Sphaerotilaceae</taxon>
        <taxon>Roseateles</taxon>
    </lineage>
</organism>
<protein>
    <submittedName>
        <fullName evidence="2">Site-specific integrase</fullName>
    </submittedName>
</protein>
<reference evidence="2 3" key="1">
    <citation type="submission" date="2022-10" db="EMBL/GenBank/DDBJ databases">
        <title>Paucibacter sp. hw1 Genome sequencing.</title>
        <authorList>
            <person name="Park S."/>
        </authorList>
    </citation>
    <scope>NUCLEOTIDE SEQUENCE [LARGE SCALE GENOMIC DNA]</scope>
    <source>
        <strain evidence="3">hw1</strain>
    </source>
</reference>
<evidence type="ECO:0000313" key="2">
    <source>
        <dbReference type="EMBL" id="MDC8774047.1"/>
    </source>
</evidence>
<dbReference type="RefSeq" id="WP_273602104.1">
    <property type="nucleotide sequence ID" value="NZ_JAQQXT010000016.1"/>
</dbReference>
<keyword evidence="1" id="KW-0233">DNA recombination</keyword>